<dbReference type="PANTHER" id="PTHR16861">
    <property type="entry name" value="GLYCOPROTEIN 38"/>
    <property type="match status" value="1"/>
</dbReference>
<evidence type="ECO:0000313" key="5">
    <source>
        <dbReference type="Proteomes" id="UP000225277"/>
    </source>
</evidence>
<keyword evidence="2" id="KW-1133">Transmembrane helix</keyword>
<feature type="compositionally biased region" description="Basic and acidic residues" evidence="1">
    <location>
        <begin position="397"/>
        <end position="428"/>
    </location>
</feature>
<feature type="chain" id="PRO_5013615620" evidence="3">
    <location>
        <begin position="22"/>
        <end position="464"/>
    </location>
</feature>
<dbReference type="RefSeq" id="XP_023624972.1">
    <property type="nucleotide sequence ID" value="XM_023769204.1"/>
</dbReference>
<feature type="region of interest" description="Disordered" evidence="1">
    <location>
        <begin position="386"/>
        <end position="464"/>
    </location>
</feature>
<reference evidence="4 5" key="1">
    <citation type="submission" date="2016-03" db="EMBL/GenBank/DDBJ databases">
        <authorList>
            <person name="Ploux O."/>
        </authorList>
    </citation>
    <scope>NUCLEOTIDE SEQUENCE [LARGE SCALE GENOMIC DNA]</scope>
    <source>
        <strain evidence="4 5">URUG2</strain>
    </source>
</reference>
<evidence type="ECO:0000256" key="1">
    <source>
        <dbReference type="SAM" id="MobiDB-lite"/>
    </source>
</evidence>
<name>A0A2D3UP19_9PEZI</name>
<proteinExistence type="predicted"/>
<evidence type="ECO:0000256" key="2">
    <source>
        <dbReference type="SAM" id="Phobius"/>
    </source>
</evidence>
<keyword evidence="2" id="KW-0812">Transmembrane</keyword>
<keyword evidence="2" id="KW-0472">Membrane</keyword>
<keyword evidence="5" id="KW-1185">Reference proteome</keyword>
<feature type="signal peptide" evidence="3">
    <location>
        <begin position="1"/>
        <end position="21"/>
    </location>
</feature>
<dbReference type="AlphaFoldDB" id="A0A2D3UP19"/>
<keyword evidence="3" id="KW-0732">Signal</keyword>
<feature type="compositionally biased region" description="Basic and acidic residues" evidence="1">
    <location>
        <begin position="436"/>
        <end position="456"/>
    </location>
</feature>
<accession>A0A2D3UP19</accession>
<dbReference type="Proteomes" id="UP000225277">
    <property type="component" value="Unassembled WGS sequence"/>
</dbReference>
<organism evidence="4 5">
    <name type="scientific">Ramularia collo-cygni</name>
    <dbReference type="NCBI Taxonomy" id="112498"/>
    <lineage>
        <taxon>Eukaryota</taxon>
        <taxon>Fungi</taxon>
        <taxon>Dikarya</taxon>
        <taxon>Ascomycota</taxon>
        <taxon>Pezizomycotina</taxon>
        <taxon>Dothideomycetes</taxon>
        <taxon>Dothideomycetidae</taxon>
        <taxon>Mycosphaerellales</taxon>
        <taxon>Mycosphaerellaceae</taxon>
        <taxon>Ramularia</taxon>
    </lineage>
</organism>
<protein>
    <submittedName>
        <fullName evidence="4">Uncharacterized protein</fullName>
    </submittedName>
</protein>
<evidence type="ECO:0000256" key="3">
    <source>
        <dbReference type="SAM" id="SignalP"/>
    </source>
</evidence>
<gene>
    <name evidence="4" type="ORF">RCC_03921</name>
</gene>
<feature type="transmembrane region" description="Helical" evidence="2">
    <location>
        <begin position="352"/>
        <end position="376"/>
    </location>
</feature>
<evidence type="ECO:0000313" key="4">
    <source>
        <dbReference type="EMBL" id="CZT18082.1"/>
    </source>
</evidence>
<feature type="compositionally biased region" description="Polar residues" evidence="1">
    <location>
        <begin position="387"/>
        <end position="396"/>
    </location>
</feature>
<dbReference type="STRING" id="112498.A0A2D3UP19"/>
<dbReference type="OrthoDB" id="3649267at2759"/>
<dbReference type="GeneID" id="35599107"/>
<dbReference type="EMBL" id="FJUY01000005">
    <property type="protein sequence ID" value="CZT18082.1"/>
    <property type="molecule type" value="Genomic_DNA"/>
</dbReference>
<dbReference type="PANTHER" id="PTHR16861:SF4">
    <property type="entry name" value="SH3 DOMAIN PROTEIN (AFU_ORTHOLOGUE AFUA_1G13610)"/>
    <property type="match status" value="1"/>
</dbReference>
<sequence length="464" mass="49351">MKERFALLLFLTAGLIHPALTQETAGNGANSSIPIWSLTTEVNAFSSNLCGATFEDTNATGITYINPNVLQGPQPGQENTSGKTLQSGLAVTIQDSSGSSNTSNSTSSSYGLWYNTNGANYSGNFALGYDVCALIGFSLNYNSKLRGQEDDGTCSSALDSTCISDIKAVTQQWADWLTTPNTIGPGTNLTNSTLPTLCNTLAASVKDNFPASCSYFFQDSGLDGLGWALTSNGNNDAYDTILDNNCTINGTWQRAVTLYGNNSRSIYTAWAQTITPVLFAFMPVADSSATTRISSSVAELSCLRINNIKEGSYKPPSLPEPTPIAYNTTETALPQPTDSGQGSSEQSLTGGAIAGIAIGAVAGVAAIAGGLFFWLWRKRKARRNITAGENGTSQEQPAREKAELPGESHRHELAGPGPRELEGRDARHQLPATEEEGGRDNRQWLDGFEISKDKTENQGPVELP</sequence>